<reference evidence="1" key="1">
    <citation type="submission" date="2022-04" db="EMBL/GenBank/DDBJ databases">
        <title>Genome of the entomopathogenic fungus Entomophthora muscae.</title>
        <authorList>
            <person name="Elya C."/>
            <person name="Lovett B.R."/>
            <person name="Lee E."/>
            <person name="Macias A.M."/>
            <person name="Hajek A.E."/>
            <person name="De Bivort B.L."/>
            <person name="Kasson M.T."/>
            <person name="De Fine Licht H.H."/>
            <person name="Stajich J.E."/>
        </authorList>
    </citation>
    <scope>NUCLEOTIDE SEQUENCE</scope>
    <source>
        <strain evidence="1">Berkeley</strain>
    </source>
</reference>
<dbReference type="Proteomes" id="UP001165960">
    <property type="component" value="Unassembled WGS sequence"/>
</dbReference>
<name>A0ACC2U335_9FUNG</name>
<organism evidence="1 2">
    <name type="scientific">Entomophthora muscae</name>
    <dbReference type="NCBI Taxonomy" id="34485"/>
    <lineage>
        <taxon>Eukaryota</taxon>
        <taxon>Fungi</taxon>
        <taxon>Fungi incertae sedis</taxon>
        <taxon>Zoopagomycota</taxon>
        <taxon>Entomophthoromycotina</taxon>
        <taxon>Entomophthoromycetes</taxon>
        <taxon>Entomophthorales</taxon>
        <taxon>Entomophthoraceae</taxon>
        <taxon>Entomophthora</taxon>
    </lineage>
</organism>
<proteinExistence type="predicted"/>
<evidence type="ECO:0000313" key="1">
    <source>
        <dbReference type="EMBL" id="KAJ9081165.1"/>
    </source>
</evidence>
<protein>
    <submittedName>
        <fullName evidence="1">Uncharacterized protein</fullName>
    </submittedName>
</protein>
<comment type="caution">
    <text evidence="1">The sequence shown here is derived from an EMBL/GenBank/DDBJ whole genome shotgun (WGS) entry which is preliminary data.</text>
</comment>
<keyword evidence="2" id="KW-1185">Reference proteome</keyword>
<sequence length="415" mass="47517">MDLYKKLGIDKTVTHQKVCQVYTERIHPYLVSGTYEQTQECLDIIMAYEILGDPRSRSLYDRYGHFGAILRNTYFGRFIEPSVLSTSLKVLCLRSLVFILMMLQLTWLGQKIDGSWKCSYWTIFSPLYFIFASLILILIFMICFARSGKMESLGYLAFISPWLGDDSRNPSVTQFLKWHYGKLIQVVLLKACLIIINIRLERVMNIPASAAFVPLAGMLYQKRDFPAILQLCLIGLRIDTQLIAGVSWPIIFIPTFVCLGFDLVFNVVIYTVYIFTVLHETMYLISNHSSLRFQCEALEMILLRLTYIPISATFMILISLKLGGKLPHIFFSTVILPLQLLLGLGLFHSSIVLPVFILVHYFPIAFKQWAPQIQSYSTQLAHSDNHCNVLSQTHLNSCENTPLMPTEAIPFYGEI</sequence>
<gene>
    <name evidence="1" type="ORF">DSO57_1017530</name>
</gene>
<accession>A0ACC2U335</accession>
<evidence type="ECO:0000313" key="2">
    <source>
        <dbReference type="Proteomes" id="UP001165960"/>
    </source>
</evidence>
<dbReference type="EMBL" id="QTSX02001494">
    <property type="protein sequence ID" value="KAJ9081165.1"/>
    <property type="molecule type" value="Genomic_DNA"/>
</dbReference>